<sequence>MATPSPSARREGLKRDRSHIAITVVSTRATKGDIDAGTIEGLRPEARRQHPAEPVSAGRTHSDGLGSRPSPKRAVGSGKFEANRKARGIPKASHGPPEAPAPVRGPGGS</sequence>
<reference evidence="2" key="2">
    <citation type="submission" date="2018-05" db="EMBL/GenBank/DDBJ databases">
        <title>OgluRS3 (Oryza glumaepatula Reference Sequence Version 3).</title>
        <authorList>
            <person name="Zhang J."/>
            <person name="Kudrna D."/>
            <person name="Lee S."/>
            <person name="Talag J."/>
            <person name="Welchert J."/>
            <person name="Wing R.A."/>
        </authorList>
    </citation>
    <scope>NUCLEOTIDE SEQUENCE [LARGE SCALE GENOMIC DNA]</scope>
</reference>
<evidence type="ECO:0000313" key="3">
    <source>
        <dbReference type="Proteomes" id="UP000026961"/>
    </source>
</evidence>
<dbReference type="HOGENOM" id="CLU_2188054_0_0_1"/>
<dbReference type="Proteomes" id="UP000026961">
    <property type="component" value="Chromosome 12"/>
</dbReference>
<organism evidence="2">
    <name type="scientific">Oryza glumipatula</name>
    <dbReference type="NCBI Taxonomy" id="40148"/>
    <lineage>
        <taxon>Eukaryota</taxon>
        <taxon>Viridiplantae</taxon>
        <taxon>Streptophyta</taxon>
        <taxon>Embryophyta</taxon>
        <taxon>Tracheophyta</taxon>
        <taxon>Spermatophyta</taxon>
        <taxon>Magnoliopsida</taxon>
        <taxon>Liliopsida</taxon>
        <taxon>Poales</taxon>
        <taxon>Poaceae</taxon>
        <taxon>BOP clade</taxon>
        <taxon>Oryzoideae</taxon>
        <taxon>Oryzeae</taxon>
        <taxon>Oryzinae</taxon>
        <taxon>Oryza</taxon>
    </lineage>
</organism>
<feature type="region of interest" description="Disordered" evidence="1">
    <location>
        <begin position="27"/>
        <end position="109"/>
    </location>
</feature>
<reference evidence="2" key="1">
    <citation type="submission" date="2015-04" db="UniProtKB">
        <authorList>
            <consortium name="EnsemblPlants"/>
        </authorList>
    </citation>
    <scope>IDENTIFICATION</scope>
</reference>
<keyword evidence="3" id="KW-1185">Reference proteome</keyword>
<dbReference type="AlphaFoldDB" id="A0A0E0BNG6"/>
<accession>A0A0E0BNG6</accession>
<name>A0A0E0BNG6_9ORYZ</name>
<evidence type="ECO:0000313" key="2">
    <source>
        <dbReference type="EnsemblPlants" id="OGLUM12G02400.1"/>
    </source>
</evidence>
<dbReference type="EnsemblPlants" id="OGLUM12G02400.1">
    <property type="protein sequence ID" value="OGLUM12G02400.1"/>
    <property type="gene ID" value="OGLUM12G02400"/>
</dbReference>
<evidence type="ECO:0000256" key="1">
    <source>
        <dbReference type="SAM" id="MobiDB-lite"/>
    </source>
</evidence>
<feature type="compositionally biased region" description="Basic and acidic residues" evidence="1">
    <location>
        <begin position="42"/>
        <end position="51"/>
    </location>
</feature>
<proteinExistence type="predicted"/>
<protein>
    <submittedName>
        <fullName evidence="2">Uncharacterized protein</fullName>
    </submittedName>
</protein>
<dbReference type="Gramene" id="OGLUM12G02400.1">
    <property type="protein sequence ID" value="OGLUM12G02400.1"/>
    <property type="gene ID" value="OGLUM12G02400"/>
</dbReference>